<name>R9P2N5_PSEHS</name>
<dbReference type="RefSeq" id="XP_012189260.1">
    <property type="nucleotide sequence ID" value="XM_012333870.1"/>
</dbReference>
<proteinExistence type="predicted"/>
<reference evidence="3" key="1">
    <citation type="journal article" date="2013" name="Genome Announc.">
        <title>Draft genome sequence of the basidiomycetous yeast-like fungus Pseudozyma hubeiensis SY62, which produces an abundant amount of the biosurfactant mannosylerythritol lipids.</title>
        <authorList>
            <person name="Konishi M."/>
            <person name="Hatada Y."/>
            <person name="Horiuchi J."/>
        </authorList>
    </citation>
    <scope>NUCLEOTIDE SEQUENCE [LARGE SCALE GENOMIC DNA]</scope>
    <source>
        <strain evidence="3">SY62</strain>
    </source>
</reference>
<feature type="compositionally biased region" description="Low complexity" evidence="1">
    <location>
        <begin position="78"/>
        <end position="103"/>
    </location>
</feature>
<evidence type="ECO:0000313" key="2">
    <source>
        <dbReference type="EMBL" id="GAC95673.1"/>
    </source>
</evidence>
<dbReference type="HOGENOM" id="CLU_1378693_0_0_1"/>
<organism evidence="2 3">
    <name type="scientific">Pseudozyma hubeiensis (strain SY62)</name>
    <name type="common">Yeast</name>
    <dbReference type="NCBI Taxonomy" id="1305764"/>
    <lineage>
        <taxon>Eukaryota</taxon>
        <taxon>Fungi</taxon>
        <taxon>Dikarya</taxon>
        <taxon>Basidiomycota</taxon>
        <taxon>Ustilaginomycotina</taxon>
        <taxon>Ustilaginomycetes</taxon>
        <taxon>Ustilaginales</taxon>
        <taxon>Ustilaginaceae</taxon>
        <taxon>Pseudozyma</taxon>
    </lineage>
</organism>
<dbReference type="GeneID" id="24108539"/>
<keyword evidence="3" id="KW-1185">Reference proteome</keyword>
<gene>
    <name evidence="2" type="ORF">PHSY_003249</name>
</gene>
<dbReference type="EMBL" id="DF238795">
    <property type="protein sequence ID" value="GAC95673.1"/>
    <property type="molecule type" value="Genomic_DNA"/>
</dbReference>
<evidence type="ECO:0000313" key="3">
    <source>
        <dbReference type="Proteomes" id="UP000014071"/>
    </source>
</evidence>
<protein>
    <submittedName>
        <fullName evidence="2">Uncharacterized protein</fullName>
    </submittedName>
</protein>
<feature type="region of interest" description="Disordered" evidence="1">
    <location>
        <begin position="78"/>
        <end position="118"/>
    </location>
</feature>
<evidence type="ECO:0000256" key="1">
    <source>
        <dbReference type="SAM" id="MobiDB-lite"/>
    </source>
</evidence>
<sequence>MRLRSRSIRSWEALRRFLRMWSYRNSNMVRTTKRRTSTMCPVFERGSWVPLPPTPTPLPHRAIRTSVRLKRRGRILPLRSISTIRSSSSTPPQFSFPRQPQRTTGKSIHHHPRPASHQMRCSYRLPLASINRTHSKQTSQHGSSTNTSIHRSYSINQTGQLVPRRVSVFAPDPLLLVVVRSPRRVPKIRDVLEPAILV</sequence>
<dbReference type="AlphaFoldDB" id="R9P2N5"/>
<accession>R9P2N5</accession>
<dbReference type="Proteomes" id="UP000014071">
    <property type="component" value="Unassembled WGS sequence"/>
</dbReference>